<sequence length="246" mass="26245">MFRLDGKKVLVTGAAGGLGKAISDGLASQGALVYGTSRNPETAQALASRYGTRPVVLDQSNLDDIDSVVEKLYEQSGRIDLLCNNAGINSPQKAIDIDHQTWQKIMDVNLAGIFFLSQALGKRWITDGTAGSIVNVSSQAGSVAIEERASYGSSKAALSHLTKILALEWAPNGIRVNAIAPTFIRTELTESTLSRPGWREELLSRIPMGRLGTPEDVVGAVVYLFSDEASLVTGHILTVDGGYTIK</sequence>
<dbReference type="PRINTS" id="PR00080">
    <property type="entry name" value="SDRFAMILY"/>
</dbReference>
<dbReference type="CDD" id="cd05233">
    <property type="entry name" value="SDR_c"/>
    <property type="match status" value="1"/>
</dbReference>
<accession>A0A6J7UYP4</accession>
<proteinExistence type="inferred from homology"/>
<dbReference type="AlphaFoldDB" id="A0A6J7UYP4"/>
<dbReference type="PRINTS" id="PR00081">
    <property type="entry name" value="GDHRDH"/>
</dbReference>
<dbReference type="InterPro" id="IPR036291">
    <property type="entry name" value="NAD(P)-bd_dom_sf"/>
</dbReference>
<organism evidence="3">
    <name type="scientific">freshwater metagenome</name>
    <dbReference type="NCBI Taxonomy" id="449393"/>
    <lineage>
        <taxon>unclassified sequences</taxon>
        <taxon>metagenomes</taxon>
        <taxon>ecological metagenomes</taxon>
    </lineage>
</organism>
<dbReference type="Gene3D" id="3.40.50.720">
    <property type="entry name" value="NAD(P)-binding Rossmann-like Domain"/>
    <property type="match status" value="1"/>
</dbReference>
<dbReference type="GO" id="GO:0016616">
    <property type="term" value="F:oxidoreductase activity, acting on the CH-OH group of donors, NAD or NADP as acceptor"/>
    <property type="evidence" value="ECO:0007669"/>
    <property type="project" value="TreeGrafter"/>
</dbReference>
<name>A0A6J7UYP4_9ZZZZ</name>
<dbReference type="SUPFAM" id="SSF51735">
    <property type="entry name" value="NAD(P)-binding Rossmann-fold domains"/>
    <property type="match status" value="1"/>
</dbReference>
<dbReference type="Pfam" id="PF13561">
    <property type="entry name" value="adh_short_C2"/>
    <property type="match status" value="1"/>
</dbReference>
<reference evidence="3" key="1">
    <citation type="submission" date="2020-05" db="EMBL/GenBank/DDBJ databases">
        <authorList>
            <person name="Chiriac C."/>
            <person name="Salcher M."/>
            <person name="Ghai R."/>
            <person name="Kavagutti S V."/>
        </authorList>
    </citation>
    <scope>NUCLEOTIDE SEQUENCE</scope>
</reference>
<evidence type="ECO:0000256" key="2">
    <source>
        <dbReference type="ARBA" id="ARBA00023002"/>
    </source>
</evidence>
<dbReference type="PANTHER" id="PTHR42760">
    <property type="entry name" value="SHORT-CHAIN DEHYDROGENASES/REDUCTASES FAMILY MEMBER"/>
    <property type="match status" value="1"/>
</dbReference>
<dbReference type="InterPro" id="IPR002347">
    <property type="entry name" value="SDR_fam"/>
</dbReference>
<comment type="similarity">
    <text evidence="1">Belongs to the short-chain dehydrogenases/reductases (SDR) family.</text>
</comment>
<dbReference type="PANTHER" id="PTHR42760:SF115">
    <property type="entry name" value="3-OXOACYL-[ACYL-CARRIER-PROTEIN] REDUCTASE FABG"/>
    <property type="match status" value="1"/>
</dbReference>
<dbReference type="NCBIfam" id="NF005559">
    <property type="entry name" value="PRK07231.1"/>
    <property type="match status" value="1"/>
</dbReference>
<dbReference type="FunFam" id="3.40.50.720:FF:000084">
    <property type="entry name" value="Short-chain dehydrogenase reductase"/>
    <property type="match status" value="1"/>
</dbReference>
<dbReference type="InterPro" id="IPR020904">
    <property type="entry name" value="Sc_DH/Rdtase_CS"/>
</dbReference>
<dbReference type="PROSITE" id="PS00061">
    <property type="entry name" value="ADH_SHORT"/>
    <property type="match status" value="1"/>
</dbReference>
<gene>
    <name evidence="3" type="ORF">UFOPK4401_00067</name>
</gene>
<dbReference type="EMBL" id="CAFBRB010000003">
    <property type="protein sequence ID" value="CAB5070879.1"/>
    <property type="molecule type" value="Genomic_DNA"/>
</dbReference>
<protein>
    <submittedName>
        <fullName evidence="3">Unannotated protein</fullName>
    </submittedName>
</protein>
<evidence type="ECO:0000313" key="3">
    <source>
        <dbReference type="EMBL" id="CAB5070879.1"/>
    </source>
</evidence>
<evidence type="ECO:0000256" key="1">
    <source>
        <dbReference type="ARBA" id="ARBA00006484"/>
    </source>
</evidence>
<keyword evidence="2" id="KW-0560">Oxidoreductase</keyword>